<feature type="transmembrane region" description="Helical" evidence="2">
    <location>
        <begin position="427"/>
        <end position="455"/>
    </location>
</feature>
<feature type="region of interest" description="Disordered" evidence="1">
    <location>
        <begin position="105"/>
        <end position="135"/>
    </location>
</feature>
<feature type="compositionally biased region" description="Polar residues" evidence="1">
    <location>
        <begin position="316"/>
        <end position="326"/>
    </location>
</feature>
<sequence>MASINVLIILFLCFGTMVMMVGVKCQNLWFDEEPKNVERVGKKLIISGNRHPSINYGKHHHYHRNDVDEMDENNVHPHLHHHHHQHSKNIDQHGRWNTEIYEETIPSPVPLRADDADDDADDDDVTFEEYNDDDDQNLASKADRLSSSLANWKKWSPGTSTYGLMANRGFAVPPMVPTMSTSTTTTTTTSTTGVTKRSSIVGRTDCTNFTNSCHECIRHHQDCSFLICGNQHRNMCIDVTDADSIKRAHATLHEIILRCHFVDKCSSHPKRNIQQLAAASSVLYASEHGSTNQNNNDENDGQTLAQLRQNTPKLSSMTAVNNHSPQSLSSSSSSSSKMMKNKYRDNVTLLRDIAAMRAMRFEHSKSSSSSSSSNNNNNNNNNGRRQSSSGGDIYYPDASNLFSSRQYLYSSGIESKARMASEKGNNVYGHIGLSTIIALIISSSMVVSIVVIVACKKIGKIYTHKQSMAYNTLNEEEH</sequence>
<keyword evidence="5" id="KW-1185">Reference proteome</keyword>
<feature type="signal peptide" evidence="3">
    <location>
        <begin position="1"/>
        <end position="25"/>
    </location>
</feature>
<evidence type="ECO:0000313" key="4">
    <source>
        <dbReference type="EMBL" id="KAJ6215703.1"/>
    </source>
</evidence>
<feature type="region of interest" description="Disordered" evidence="1">
    <location>
        <begin position="362"/>
        <end position="390"/>
    </location>
</feature>
<accession>A0A9Q0LWB6</accession>
<evidence type="ECO:0000256" key="1">
    <source>
        <dbReference type="SAM" id="MobiDB-lite"/>
    </source>
</evidence>
<feature type="compositionally biased region" description="Low complexity" evidence="1">
    <location>
        <begin position="327"/>
        <end position="336"/>
    </location>
</feature>
<feature type="chain" id="PRO_5040471032" evidence="3">
    <location>
        <begin position="26"/>
        <end position="478"/>
    </location>
</feature>
<feature type="compositionally biased region" description="Acidic residues" evidence="1">
    <location>
        <begin position="115"/>
        <end position="135"/>
    </location>
</feature>
<comment type="caution">
    <text evidence="4">The sequence shown here is derived from an EMBL/GenBank/DDBJ whole genome shotgun (WGS) entry which is preliminary data.</text>
</comment>
<proteinExistence type="predicted"/>
<dbReference type="AlphaFoldDB" id="A0A9Q0LWB6"/>
<evidence type="ECO:0000313" key="5">
    <source>
        <dbReference type="Proteomes" id="UP001142055"/>
    </source>
</evidence>
<feature type="region of interest" description="Disordered" evidence="1">
    <location>
        <begin position="316"/>
        <end position="340"/>
    </location>
</feature>
<keyword evidence="2" id="KW-0812">Transmembrane</keyword>
<organism evidence="4 5">
    <name type="scientific">Blomia tropicalis</name>
    <name type="common">Mite</name>
    <dbReference type="NCBI Taxonomy" id="40697"/>
    <lineage>
        <taxon>Eukaryota</taxon>
        <taxon>Metazoa</taxon>
        <taxon>Ecdysozoa</taxon>
        <taxon>Arthropoda</taxon>
        <taxon>Chelicerata</taxon>
        <taxon>Arachnida</taxon>
        <taxon>Acari</taxon>
        <taxon>Acariformes</taxon>
        <taxon>Sarcoptiformes</taxon>
        <taxon>Astigmata</taxon>
        <taxon>Glycyphagoidea</taxon>
        <taxon>Echimyopodidae</taxon>
        <taxon>Blomia</taxon>
    </lineage>
</organism>
<name>A0A9Q0LWB6_BLOTA</name>
<keyword evidence="3" id="KW-0732">Signal</keyword>
<keyword evidence="2" id="KW-0472">Membrane</keyword>
<dbReference type="Proteomes" id="UP001142055">
    <property type="component" value="Chromosome 4"/>
</dbReference>
<evidence type="ECO:0000256" key="3">
    <source>
        <dbReference type="SAM" id="SignalP"/>
    </source>
</evidence>
<keyword evidence="2" id="KW-1133">Transmembrane helix</keyword>
<dbReference type="EMBL" id="JAPWDV010000004">
    <property type="protein sequence ID" value="KAJ6215703.1"/>
    <property type="molecule type" value="Genomic_DNA"/>
</dbReference>
<protein>
    <submittedName>
        <fullName evidence="4">Uncharacterized protein</fullName>
    </submittedName>
</protein>
<evidence type="ECO:0000256" key="2">
    <source>
        <dbReference type="SAM" id="Phobius"/>
    </source>
</evidence>
<reference evidence="4" key="1">
    <citation type="submission" date="2022-12" db="EMBL/GenBank/DDBJ databases">
        <title>Genome assemblies of Blomia tropicalis.</title>
        <authorList>
            <person name="Cui Y."/>
        </authorList>
    </citation>
    <scope>NUCLEOTIDE SEQUENCE</scope>
    <source>
        <tissue evidence="4">Adult mites</tissue>
    </source>
</reference>
<gene>
    <name evidence="4" type="ORF">RDWZM_010203</name>
</gene>
<feature type="compositionally biased region" description="Low complexity" evidence="1">
    <location>
        <begin position="366"/>
        <end position="382"/>
    </location>
</feature>